<dbReference type="STRING" id="1212489.Ldro_0162"/>
<evidence type="ECO:0000313" key="10">
    <source>
        <dbReference type="EMBL" id="KTC93812.1"/>
    </source>
</evidence>
<keyword evidence="8" id="KW-0732">Signal</keyword>
<dbReference type="PROSITE" id="PS52029">
    <property type="entry name" value="LD_TPASE"/>
    <property type="match status" value="1"/>
</dbReference>
<evidence type="ECO:0000256" key="6">
    <source>
        <dbReference type="ARBA" id="ARBA00023316"/>
    </source>
</evidence>
<gene>
    <name evidence="10" type="primary">enhA_1</name>
    <name evidence="10" type="ORF">Ldro_0162</name>
</gene>
<dbReference type="GO" id="GO:0016740">
    <property type="term" value="F:transferase activity"/>
    <property type="evidence" value="ECO:0007669"/>
    <property type="project" value="UniProtKB-KW"/>
</dbReference>
<comment type="pathway">
    <text evidence="1 7">Cell wall biogenesis; peptidoglycan biosynthesis.</text>
</comment>
<proteinExistence type="inferred from homology"/>
<dbReference type="RefSeq" id="WP_065235875.1">
    <property type="nucleotide sequence ID" value="NZ_CAAAIU010000006.1"/>
</dbReference>
<name>A0A0W0TDY8_9GAMM</name>
<dbReference type="InterPro" id="IPR038063">
    <property type="entry name" value="Transpep_catalytic_dom"/>
</dbReference>
<keyword evidence="11" id="KW-1185">Reference proteome</keyword>
<dbReference type="PATRIC" id="fig|1212489.4.peg.163"/>
<feature type="active site" description="Nucleophile" evidence="7">
    <location>
        <position position="204"/>
    </location>
</feature>
<dbReference type="CDD" id="cd16913">
    <property type="entry name" value="YkuD_like"/>
    <property type="match status" value="1"/>
</dbReference>
<evidence type="ECO:0000256" key="3">
    <source>
        <dbReference type="ARBA" id="ARBA00022679"/>
    </source>
</evidence>
<accession>A0A0W0TDY8</accession>
<evidence type="ECO:0000256" key="7">
    <source>
        <dbReference type="PROSITE-ProRule" id="PRU01373"/>
    </source>
</evidence>
<keyword evidence="3" id="KW-0808">Transferase</keyword>
<evidence type="ECO:0000256" key="2">
    <source>
        <dbReference type="ARBA" id="ARBA00005992"/>
    </source>
</evidence>
<evidence type="ECO:0000256" key="4">
    <source>
        <dbReference type="ARBA" id="ARBA00022960"/>
    </source>
</evidence>
<dbReference type="GO" id="GO:0018104">
    <property type="term" value="P:peptidoglycan-protein cross-linking"/>
    <property type="evidence" value="ECO:0007669"/>
    <property type="project" value="TreeGrafter"/>
</dbReference>
<dbReference type="SUPFAM" id="SSF141523">
    <property type="entry name" value="L,D-transpeptidase catalytic domain-like"/>
    <property type="match status" value="1"/>
</dbReference>
<dbReference type="OrthoDB" id="463216at2"/>
<dbReference type="GO" id="GO:0071972">
    <property type="term" value="F:peptidoglycan L,D-transpeptidase activity"/>
    <property type="evidence" value="ECO:0007669"/>
    <property type="project" value="TreeGrafter"/>
</dbReference>
<dbReference type="AlphaFoldDB" id="A0A0W0TDY8"/>
<dbReference type="InterPro" id="IPR050979">
    <property type="entry name" value="LD-transpeptidase"/>
</dbReference>
<dbReference type="GO" id="GO:0005576">
    <property type="term" value="C:extracellular region"/>
    <property type="evidence" value="ECO:0007669"/>
    <property type="project" value="TreeGrafter"/>
</dbReference>
<dbReference type="InterPro" id="IPR005490">
    <property type="entry name" value="LD_TPept_cat_dom"/>
</dbReference>
<dbReference type="Gene3D" id="2.40.440.10">
    <property type="entry name" value="L,D-transpeptidase catalytic domain-like"/>
    <property type="match status" value="1"/>
</dbReference>
<evidence type="ECO:0000313" key="11">
    <source>
        <dbReference type="Proteomes" id="UP000054736"/>
    </source>
</evidence>
<feature type="domain" description="L,D-TPase catalytic" evidence="9">
    <location>
        <begin position="106"/>
        <end position="237"/>
    </location>
</feature>
<dbReference type="EMBL" id="LNXY01000001">
    <property type="protein sequence ID" value="KTC93812.1"/>
    <property type="molecule type" value="Genomic_DNA"/>
</dbReference>
<protein>
    <submittedName>
        <fullName evidence="10">Enhanced entry protein EnhA</fullName>
    </submittedName>
</protein>
<comment type="caution">
    <text evidence="10">The sequence shown here is derived from an EMBL/GenBank/DDBJ whole genome shotgun (WGS) entry which is preliminary data.</text>
</comment>
<dbReference type="GO" id="GO:0071555">
    <property type="term" value="P:cell wall organization"/>
    <property type="evidence" value="ECO:0007669"/>
    <property type="project" value="UniProtKB-UniRule"/>
</dbReference>
<keyword evidence="4 7" id="KW-0133">Cell shape</keyword>
<evidence type="ECO:0000259" key="9">
    <source>
        <dbReference type="PROSITE" id="PS52029"/>
    </source>
</evidence>
<keyword evidence="5 7" id="KW-0573">Peptidoglycan synthesis</keyword>
<organism evidence="10 11">
    <name type="scientific">Legionella drozanskii LLAP-1</name>
    <dbReference type="NCBI Taxonomy" id="1212489"/>
    <lineage>
        <taxon>Bacteria</taxon>
        <taxon>Pseudomonadati</taxon>
        <taxon>Pseudomonadota</taxon>
        <taxon>Gammaproteobacteria</taxon>
        <taxon>Legionellales</taxon>
        <taxon>Legionellaceae</taxon>
        <taxon>Legionella</taxon>
    </lineage>
</organism>
<feature type="chain" id="PRO_5006912907" evidence="8">
    <location>
        <begin position="20"/>
        <end position="265"/>
    </location>
</feature>
<feature type="active site" description="Proton donor/acceptor" evidence="7">
    <location>
        <position position="190"/>
    </location>
</feature>
<sequence length="265" mass="29544">MKQLIILAIISLLPVIAKAESTESESIYYGTGLCKYPQYNCIKIKDEQSWHKLFPDEAQRDLVQRLNRTYNPLHSGQVIAVPQNLNAVNLLDISPFPKKIAPSSDNQIIVDQEKLAWAAYDENGQLIKWGPISSGSDKCSDSSNSCRTLTGIFRVFSKENENCVSNAFPAGKGGASMPYCMFFHKGFALHGSEDMPGYRASHGCVRMFTDDAKWLNHSFVKKADKNNSWAGTIVVIRPLYSASLFNKGIDHLSTSPTKHSKKHKN</sequence>
<dbReference type="Pfam" id="PF03734">
    <property type="entry name" value="YkuD"/>
    <property type="match status" value="1"/>
</dbReference>
<reference evidence="10 11" key="1">
    <citation type="submission" date="2015-11" db="EMBL/GenBank/DDBJ databases">
        <title>Genomic analysis of 38 Legionella species identifies large and diverse effector repertoires.</title>
        <authorList>
            <person name="Burstein D."/>
            <person name="Amaro F."/>
            <person name="Zusman T."/>
            <person name="Lifshitz Z."/>
            <person name="Cohen O."/>
            <person name="Gilbert J.A."/>
            <person name="Pupko T."/>
            <person name="Shuman H.A."/>
            <person name="Segal G."/>
        </authorList>
    </citation>
    <scope>NUCLEOTIDE SEQUENCE [LARGE SCALE GENOMIC DNA]</scope>
    <source>
        <strain evidence="10 11">ATCC 700990</strain>
    </source>
</reference>
<evidence type="ECO:0000256" key="5">
    <source>
        <dbReference type="ARBA" id="ARBA00022984"/>
    </source>
</evidence>
<comment type="similarity">
    <text evidence="2">Belongs to the YkuD family.</text>
</comment>
<dbReference type="PANTHER" id="PTHR30582:SF2">
    <property type="entry name" value="L,D-TRANSPEPTIDASE YCIB-RELATED"/>
    <property type="match status" value="1"/>
</dbReference>
<dbReference type="UniPathway" id="UPA00219"/>
<feature type="signal peptide" evidence="8">
    <location>
        <begin position="1"/>
        <end position="19"/>
    </location>
</feature>
<evidence type="ECO:0000256" key="1">
    <source>
        <dbReference type="ARBA" id="ARBA00004752"/>
    </source>
</evidence>
<keyword evidence="6 7" id="KW-0961">Cell wall biogenesis/degradation</keyword>
<evidence type="ECO:0000256" key="8">
    <source>
        <dbReference type="SAM" id="SignalP"/>
    </source>
</evidence>
<dbReference type="GO" id="GO:0008360">
    <property type="term" value="P:regulation of cell shape"/>
    <property type="evidence" value="ECO:0007669"/>
    <property type="project" value="UniProtKB-UniRule"/>
</dbReference>
<dbReference type="Proteomes" id="UP000054736">
    <property type="component" value="Unassembled WGS sequence"/>
</dbReference>
<dbReference type="PANTHER" id="PTHR30582">
    <property type="entry name" value="L,D-TRANSPEPTIDASE"/>
    <property type="match status" value="1"/>
</dbReference>